<keyword evidence="3" id="KW-1185">Reference proteome</keyword>
<keyword evidence="1" id="KW-0812">Transmembrane</keyword>
<dbReference type="RefSeq" id="WP_199019432.1">
    <property type="nucleotide sequence ID" value="NZ_JAELUP010000061.1"/>
</dbReference>
<protein>
    <submittedName>
        <fullName evidence="2">AtpZ/AtpI family protein</fullName>
    </submittedName>
</protein>
<proteinExistence type="predicted"/>
<evidence type="ECO:0000256" key="1">
    <source>
        <dbReference type="SAM" id="Phobius"/>
    </source>
</evidence>
<dbReference type="AlphaFoldDB" id="A0A934J7N4"/>
<accession>A0A934J7N4</accession>
<keyword evidence="1" id="KW-0472">Membrane</keyword>
<comment type="caution">
    <text evidence="2">The sequence shown here is derived from an EMBL/GenBank/DDBJ whole genome shotgun (WGS) entry which is preliminary data.</text>
</comment>
<feature type="transmembrane region" description="Helical" evidence="1">
    <location>
        <begin position="44"/>
        <end position="64"/>
    </location>
</feature>
<gene>
    <name evidence="2" type="ORF">JFN88_11460</name>
</gene>
<dbReference type="EMBL" id="JAELUP010000061">
    <property type="protein sequence ID" value="MBJ6361880.1"/>
    <property type="molecule type" value="Genomic_DNA"/>
</dbReference>
<feature type="transmembrane region" description="Helical" evidence="1">
    <location>
        <begin position="12"/>
        <end position="38"/>
    </location>
</feature>
<dbReference type="Proteomes" id="UP000640274">
    <property type="component" value="Unassembled WGS sequence"/>
</dbReference>
<organism evidence="2 3">
    <name type="scientific">Paenibacillus roseus</name>
    <dbReference type="NCBI Taxonomy" id="2798579"/>
    <lineage>
        <taxon>Bacteria</taxon>
        <taxon>Bacillati</taxon>
        <taxon>Bacillota</taxon>
        <taxon>Bacilli</taxon>
        <taxon>Bacillales</taxon>
        <taxon>Paenibacillaceae</taxon>
        <taxon>Paenibacillus</taxon>
    </lineage>
</organism>
<reference evidence="2" key="1">
    <citation type="submission" date="2020-12" db="EMBL/GenBank/DDBJ databases">
        <authorList>
            <person name="Huq M.A."/>
        </authorList>
    </citation>
    <scope>NUCLEOTIDE SEQUENCE</scope>
    <source>
        <strain evidence="2">MAHUQ-46</strain>
    </source>
</reference>
<keyword evidence="1" id="KW-1133">Transmembrane helix</keyword>
<evidence type="ECO:0000313" key="2">
    <source>
        <dbReference type="EMBL" id="MBJ6361880.1"/>
    </source>
</evidence>
<evidence type="ECO:0000313" key="3">
    <source>
        <dbReference type="Proteomes" id="UP000640274"/>
    </source>
</evidence>
<name>A0A934J7N4_9BACL</name>
<sequence>MNPKNKRDNPLLAAGMVGVLGMNVAICMCLGYFVGSWLGGSKGWTVLGLLTGLAVGILSCILLVKKVLEDTDG</sequence>